<evidence type="ECO:0008006" key="4">
    <source>
        <dbReference type="Google" id="ProtNLM"/>
    </source>
</evidence>
<evidence type="ECO:0000313" key="3">
    <source>
        <dbReference type="Proteomes" id="UP001139068"/>
    </source>
</evidence>
<dbReference type="EMBL" id="JAIVFL010000001">
    <property type="protein sequence ID" value="MCI4675400.1"/>
    <property type="molecule type" value="Genomic_DNA"/>
</dbReference>
<organism evidence="2 3">
    <name type="scientific">Candidatus Mycolicibacterium alkanivorans</name>
    <dbReference type="NCBI Taxonomy" id="2954114"/>
    <lineage>
        <taxon>Bacteria</taxon>
        <taxon>Bacillati</taxon>
        <taxon>Actinomycetota</taxon>
        <taxon>Actinomycetes</taxon>
        <taxon>Mycobacteriales</taxon>
        <taxon>Mycobacteriaceae</taxon>
        <taxon>Mycolicibacterium</taxon>
    </lineage>
</organism>
<feature type="chain" id="PRO_5045326057" description="Secreted protein" evidence="1">
    <location>
        <begin position="29"/>
        <end position="154"/>
    </location>
</feature>
<dbReference type="Proteomes" id="UP001139068">
    <property type="component" value="Unassembled WGS sequence"/>
</dbReference>
<comment type="caution">
    <text evidence="2">The sequence shown here is derived from an EMBL/GenBank/DDBJ whole genome shotgun (WGS) entry which is preliminary data.</text>
</comment>
<keyword evidence="3" id="KW-1185">Reference proteome</keyword>
<feature type="signal peptide" evidence="1">
    <location>
        <begin position="1"/>
        <end position="28"/>
    </location>
</feature>
<reference evidence="2" key="1">
    <citation type="journal article" date="2022" name="ISME J.">
        <title>Identification of active gaseous-alkane degraders at natural gas seeps.</title>
        <authorList>
            <person name="Farhan Ul Haque M."/>
            <person name="Hernandez M."/>
            <person name="Crombie A.T."/>
            <person name="Murrell J.C."/>
        </authorList>
    </citation>
    <scope>NUCLEOTIDE SEQUENCE</scope>
    <source>
        <strain evidence="2">ANDR5</strain>
    </source>
</reference>
<protein>
    <recommendedName>
        <fullName evidence="4">Secreted protein</fullName>
    </recommendedName>
</protein>
<accession>A0ABS9YVY7</accession>
<keyword evidence="1" id="KW-0732">Signal</keyword>
<name>A0ABS9YVY7_9MYCO</name>
<evidence type="ECO:0000313" key="2">
    <source>
        <dbReference type="EMBL" id="MCI4675400.1"/>
    </source>
</evidence>
<dbReference type="RefSeq" id="WP_243071726.1">
    <property type="nucleotide sequence ID" value="NZ_JAIVFL010000001.1"/>
</dbReference>
<proteinExistence type="predicted"/>
<gene>
    <name evidence="2" type="ORF">K9U37_11110</name>
</gene>
<sequence length="154" mass="15336">MNTPKRVTAVAAVTGVSAALALWSAAIAAADPYAGMTYADAARAIGGGGMTAVVASRSGSGLPQDQCIVARSQNSPLHDKPKVLLYLNCNAAVAGAGVAGNSAGSPEGQAAIEQQKGYEWKSTSEAGAQWCAENINAHPDWSASAFSGCPGVSG</sequence>
<evidence type="ECO:0000256" key="1">
    <source>
        <dbReference type="SAM" id="SignalP"/>
    </source>
</evidence>